<dbReference type="CDD" id="cd18577">
    <property type="entry name" value="ABC_6TM_Pgp_ABCB1_D1_like"/>
    <property type="match status" value="1"/>
</dbReference>
<keyword evidence="5" id="KW-0067">ATP-binding</keyword>
<evidence type="ECO:0000256" key="3">
    <source>
        <dbReference type="ARBA" id="ARBA00022692"/>
    </source>
</evidence>
<feature type="transmembrane region" description="Helical" evidence="9">
    <location>
        <begin position="197"/>
        <end position="214"/>
    </location>
</feature>
<keyword evidence="7 9" id="KW-0472">Membrane</keyword>
<feature type="transmembrane region" description="Helical" evidence="9">
    <location>
        <begin position="280"/>
        <end position="303"/>
    </location>
</feature>
<feature type="transmembrane region" description="Helical" evidence="9">
    <location>
        <begin position="44"/>
        <end position="69"/>
    </location>
</feature>
<feature type="transmembrane region" description="Helical" evidence="9">
    <location>
        <begin position="96"/>
        <end position="119"/>
    </location>
</feature>
<accession>A0A6A6DHH1</accession>
<evidence type="ECO:0000256" key="7">
    <source>
        <dbReference type="ARBA" id="ARBA00023136"/>
    </source>
</evidence>
<dbReference type="PROSITE" id="PS00211">
    <property type="entry name" value="ABC_TRANSPORTER_1"/>
    <property type="match status" value="1"/>
</dbReference>
<dbReference type="PROSITE" id="PS50893">
    <property type="entry name" value="ABC_TRANSPORTER_2"/>
    <property type="match status" value="2"/>
</dbReference>
<feature type="transmembrane region" description="Helical" evidence="9">
    <location>
        <begin position="174"/>
        <end position="191"/>
    </location>
</feature>
<organism evidence="12 13">
    <name type="scientific">Zopfia rhizophila CBS 207.26</name>
    <dbReference type="NCBI Taxonomy" id="1314779"/>
    <lineage>
        <taxon>Eukaryota</taxon>
        <taxon>Fungi</taxon>
        <taxon>Dikarya</taxon>
        <taxon>Ascomycota</taxon>
        <taxon>Pezizomycotina</taxon>
        <taxon>Dothideomycetes</taxon>
        <taxon>Dothideomycetes incertae sedis</taxon>
        <taxon>Zopfiaceae</taxon>
        <taxon>Zopfia</taxon>
    </lineage>
</organism>
<feature type="transmembrane region" description="Helical" evidence="9">
    <location>
        <begin position="1074"/>
        <end position="1095"/>
    </location>
</feature>
<reference evidence="12" key="1">
    <citation type="journal article" date="2020" name="Stud. Mycol.">
        <title>101 Dothideomycetes genomes: a test case for predicting lifestyles and emergence of pathogens.</title>
        <authorList>
            <person name="Haridas S."/>
            <person name="Albert R."/>
            <person name="Binder M."/>
            <person name="Bloem J."/>
            <person name="Labutti K."/>
            <person name="Salamov A."/>
            <person name="Andreopoulos B."/>
            <person name="Baker S."/>
            <person name="Barry K."/>
            <person name="Bills G."/>
            <person name="Bluhm B."/>
            <person name="Cannon C."/>
            <person name="Castanera R."/>
            <person name="Culley D."/>
            <person name="Daum C."/>
            <person name="Ezra D."/>
            <person name="Gonzalez J."/>
            <person name="Henrissat B."/>
            <person name="Kuo A."/>
            <person name="Liang C."/>
            <person name="Lipzen A."/>
            <person name="Lutzoni F."/>
            <person name="Magnuson J."/>
            <person name="Mondo S."/>
            <person name="Nolan M."/>
            <person name="Ohm R."/>
            <person name="Pangilinan J."/>
            <person name="Park H.-J."/>
            <person name="Ramirez L."/>
            <person name="Alfaro M."/>
            <person name="Sun H."/>
            <person name="Tritt A."/>
            <person name="Yoshinaga Y."/>
            <person name="Zwiers L.-H."/>
            <person name="Turgeon B."/>
            <person name="Goodwin S."/>
            <person name="Spatafora J."/>
            <person name="Crous P."/>
            <person name="Grigoriev I."/>
        </authorList>
    </citation>
    <scope>NUCLEOTIDE SEQUENCE</scope>
    <source>
        <strain evidence="12">CBS 207.26</strain>
    </source>
</reference>
<keyword evidence="12" id="KW-0378">Hydrolase</keyword>
<evidence type="ECO:0000313" key="12">
    <source>
        <dbReference type="EMBL" id="KAF2177036.1"/>
    </source>
</evidence>
<protein>
    <submittedName>
        <fullName evidence="12">P-loop containing nucleoside triphosphate hydrolase protein</fullName>
    </submittedName>
</protein>
<evidence type="ECO:0000256" key="1">
    <source>
        <dbReference type="ARBA" id="ARBA00004141"/>
    </source>
</evidence>
<name>A0A6A6DHH1_9PEZI</name>
<gene>
    <name evidence="12" type="ORF">K469DRAFT_644991</name>
</gene>
<dbReference type="GO" id="GO:0005524">
    <property type="term" value="F:ATP binding"/>
    <property type="evidence" value="ECO:0007669"/>
    <property type="project" value="UniProtKB-KW"/>
</dbReference>
<evidence type="ECO:0000256" key="4">
    <source>
        <dbReference type="ARBA" id="ARBA00022741"/>
    </source>
</evidence>
<dbReference type="InterPro" id="IPR027417">
    <property type="entry name" value="P-loop_NTPase"/>
</dbReference>
<feature type="transmembrane region" description="Helical" evidence="9">
    <location>
        <begin position="932"/>
        <end position="951"/>
    </location>
</feature>
<feature type="compositionally biased region" description="Basic and acidic residues" evidence="8">
    <location>
        <begin position="1426"/>
        <end position="1451"/>
    </location>
</feature>
<feature type="region of interest" description="Disordered" evidence="8">
    <location>
        <begin position="1424"/>
        <end position="1451"/>
    </location>
</feature>
<evidence type="ECO:0000256" key="5">
    <source>
        <dbReference type="ARBA" id="ARBA00022840"/>
    </source>
</evidence>
<evidence type="ECO:0000259" key="10">
    <source>
        <dbReference type="PROSITE" id="PS50893"/>
    </source>
</evidence>
<feature type="domain" description="ABC transmembrane type-1" evidence="11">
    <location>
        <begin position="816"/>
        <end position="1100"/>
    </location>
</feature>
<evidence type="ECO:0000313" key="13">
    <source>
        <dbReference type="Proteomes" id="UP000800200"/>
    </source>
</evidence>
<dbReference type="Proteomes" id="UP000800200">
    <property type="component" value="Unassembled WGS sequence"/>
</dbReference>
<feature type="transmembrane region" description="Helical" evidence="9">
    <location>
        <begin position="1035"/>
        <end position="1062"/>
    </location>
</feature>
<dbReference type="InterPro" id="IPR039421">
    <property type="entry name" value="Type_1_exporter"/>
</dbReference>
<evidence type="ECO:0000256" key="8">
    <source>
        <dbReference type="SAM" id="MobiDB-lite"/>
    </source>
</evidence>
<feature type="domain" description="ABC transporter" evidence="10">
    <location>
        <begin position="1133"/>
        <end position="1427"/>
    </location>
</feature>
<dbReference type="GO" id="GO:0015421">
    <property type="term" value="F:ABC-type oligopeptide transporter activity"/>
    <property type="evidence" value="ECO:0007669"/>
    <property type="project" value="TreeGrafter"/>
</dbReference>
<dbReference type="SMART" id="SM00382">
    <property type="entry name" value="AAA"/>
    <property type="match status" value="2"/>
</dbReference>
<dbReference type="PANTHER" id="PTHR43394">
    <property type="entry name" value="ATP-DEPENDENT PERMEASE MDL1, MITOCHONDRIAL"/>
    <property type="match status" value="1"/>
</dbReference>
<feature type="region of interest" description="Disordered" evidence="8">
    <location>
        <begin position="721"/>
        <end position="791"/>
    </location>
</feature>
<keyword evidence="4" id="KW-0547">Nucleotide-binding</keyword>
<dbReference type="SUPFAM" id="SSF90123">
    <property type="entry name" value="ABC transporter transmembrane region"/>
    <property type="match status" value="2"/>
</dbReference>
<evidence type="ECO:0000256" key="6">
    <source>
        <dbReference type="ARBA" id="ARBA00022989"/>
    </source>
</evidence>
<dbReference type="PANTHER" id="PTHR43394:SF15">
    <property type="entry name" value="ALPHA-FACTOR-TRANSPORTING ATPASE"/>
    <property type="match status" value="1"/>
</dbReference>
<dbReference type="Pfam" id="PF00005">
    <property type="entry name" value="ABC_tran"/>
    <property type="match status" value="2"/>
</dbReference>
<dbReference type="GO" id="GO:0016887">
    <property type="term" value="F:ATP hydrolysis activity"/>
    <property type="evidence" value="ECO:0007669"/>
    <property type="project" value="InterPro"/>
</dbReference>
<dbReference type="FunFam" id="3.40.50.300:FF:000604">
    <property type="entry name" value="ABC transporter B family member 28"/>
    <property type="match status" value="1"/>
</dbReference>
<dbReference type="InterPro" id="IPR003593">
    <property type="entry name" value="AAA+_ATPase"/>
</dbReference>
<dbReference type="InterPro" id="IPR036640">
    <property type="entry name" value="ABC1_TM_sf"/>
</dbReference>
<dbReference type="EMBL" id="ML994696">
    <property type="protein sequence ID" value="KAF2177036.1"/>
    <property type="molecule type" value="Genomic_DNA"/>
</dbReference>
<dbReference type="GO" id="GO:0005743">
    <property type="term" value="C:mitochondrial inner membrane"/>
    <property type="evidence" value="ECO:0007669"/>
    <property type="project" value="TreeGrafter"/>
</dbReference>
<dbReference type="PROSITE" id="PS50929">
    <property type="entry name" value="ABC_TM1F"/>
    <property type="match status" value="2"/>
</dbReference>
<feature type="transmembrane region" description="Helical" evidence="9">
    <location>
        <begin position="315"/>
        <end position="336"/>
    </location>
</feature>
<feature type="compositionally biased region" description="Polar residues" evidence="8">
    <location>
        <begin position="737"/>
        <end position="748"/>
    </location>
</feature>
<dbReference type="InterPro" id="IPR017871">
    <property type="entry name" value="ABC_transporter-like_CS"/>
</dbReference>
<keyword evidence="6 9" id="KW-1133">Transmembrane helix</keyword>
<dbReference type="SUPFAM" id="SSF52540">
    <property type="entry name" value="P-loop containing nucleoside triphosphate hydrolases"/>
    <property type="match status" value="3"/>
</dbReference>
<feature type="domain" description="ABC transporter" evidence="10">
    <location>
        <begin position="375"/>
        <end position="614"/>
    </location>
</feature>
<feature type="transmembrane region" description="Helical" evidence="9">
    <location>
        <begin position="812"/>
        <end position="833"/>
    </location>
</feature>
<dbReference type="GO" id="GO:0090374">
    <property type="term" value="P:oligopeptide export from mitochondrion"/>
    <property type="evidence" value="ECO:0007669"/>
    <property type="project" value="TreeGrafter"/>
</dbReference>
<dbReference type="OrthoDB" id="6500128at2759"/>
<keyword evidence="3 9" id="KW-0812">Transmembrane</keyword>
<comment type="subcellular location">
    <subcellularLocation>
        <location evidence="1">Membrane</location>
        <topology evidence="1">Multi-pass membrane protein</topology>
    </subcellularLocation>
</comment>
<dbReference type="Gene3D" id="1.20.1560.10">
    <property type="entry name" value="ABC transporter type 1, transmembrane domain"/>
    <property type="match status" value="2"/>
</dbReference>
<evidence type="ECO:0000256" key="2">
    <source>
        <dbReference type="ARBA" id="ARBA00022448"/>
    </source>
</evidence>
<feature type="domain" description="ABC transmembrane type-1" evidence="11">
    <location>
        <begin position="47"/>
        <end position="338"/>
    </location>
</feature>
<keyword evidence="2" id="KW-0813">Transport</keyword>
<feature type="transmembrane region" description="Helical" evidence="9">
    <location>
        <begin position="957"/>
        <end position="975"/>
    </location>
</feature>
<dbReference type="Pfam" id="PF00664">
    <property type="entry name" value="ABC_membrane"/>
    <property type="match status" value="2"/>
</dbReference>
<dbReference type="InterPro" id="IPR003439">
    <property type="entry name" value="ABC_transporter-like_ATP-bd"/>
</dbReference>
<dbReference type="FunFam" id="3.40.50.300:FF:001471">
    <property type="entry name" value="P-loop containing nucleoside triphosphate hydrolase protein"/>
    <property type="match status" value="1"/>
</dbReference>
<feature type="compositionally biased region" description="Basic and acidic residues" evidence="8">
    <location>
        <begin position="771"/>
        <end position="783"/>
    </location>
</feature>
<keyword evidence="13" id="KW-1185">Reference proteome</keyword>
<dbReference type="CDD" id="cd18578">
    <property type="entry name" value="ABC_6TM_Pgp_ABCB1_D2_like"/>
    <property type="match status" value="1"/>
</dbReference>
<dbReference type="Gene3D" id="3.40.50.300">
    <property type="entry name" value="P-loop containing nucleotide triphosphate hydrolases"/>
    <property type="match status" value="2"/>
</dbReference>
<evidence type="ECO:0000256" key="9">
    <source>
        <dbReference type="SAM" id="Phobius"/>
    </source>
</evidence>
<evidence type="ECO:0000259" key="11">
    <source>
        <dbReference type="PROSITE" id="PS50929"/>
    </source>
</evidence>
<sequence>MSPTSDETLEQEKELDLDQDEQEFIRRAGWEALFGFTTKKHLPVLCGSIFFTATAALTLPALAVMYGLIFNQFANYGSGKISGGQLLRNVSKYCTYTTAVAALNWLTNSIYFMLALTFGELQARSARDRIFNALLKKTIEWYDTRKSGIGAFLPALQMQVRDLQLATASPMGEAIQCIVSTVAAIVIAFYFSWNLTLVIICTVPIVYLIMAFLSSQLSKRAHQQADKLQEALKYVTNAIQSIEFVKCFNGEPFELQKYGRVIARAASLYNRQTNLRSIQLGFMQFITLSMFVQGFWYGSYLVITEKRTAGQVVTTFWAALVAVQGLTGFLPQFIVLQKGKVAGARLLAMIAQMQQDGKGPETRSGKILDHFSGEVEFKQVSFSYPALPDSLALRDVKLFFPAGETTFVIGRSGSGKSTLGQLLVRFYEPAAGDICIDGVPLRNIDSHWLRENITLVEQHSVLFNDTIYRNISLAKWKYGSVSCKEVEKAVEFALLQQMINDLPNGFDTVVGLKGTSISGGQRQRIALARARLRDTPVLVLDESTSALDYVMRSTIVEAIRTWRRGKTTIIITHDIAQILPDDFVYVLDKSQVVQEGYRKAMEAEKDSAFHAFVTSRPEKLDEWERSSDDGTDEVMSLYAAAWAATSYGTSRATSIATSRPTSAVIFDEPYLSPFLNTRRESVLQIASPYPRFLREDANRSGPSSRLGHEASIQSVPVFELSSPSPSIHGAEEKESHQQTLSSNVSQVRKSYMPSEIPSPPQKRPPQRRRFSLKEQRQIRHETGEESTTTPMPPSIPQILSTVWPKLDWLSRLLLMAAIFCAIVHAACTPSFSYVFGRLLSTFYVVASQQQLTLIYALAILSISIADGLATYGFHFLFDYCAQVWINETKLEAIHRILNQPRDFFDRDENSVSCLAECLDRFAEEARNLPGRFAGIVLVMVVMMVIAVAWSLVLCWKLTLVALATGPVLYAITYSYNTVSGRWTAHSNDADAAVSKVLHETFVNIRTVRCLVLEEPFRKRYTKATTSALKVGIKRAFYCGSFFGLNYAGVLFVASFLFWFGAYIVSSGEFETTNIIQTFTVLLLSVNYVNFIVIYVPQIGAAKDAGARLIRLSRLPQDSHEHRGTVRLRSVGNIVLQDVNFTYRTRQDHPVLHHINFRIPQGSCTAIVGSSGSGKSTIAALLLKLYQTKSITDKFRLPDITISGHDIRRLHTSTLRSRIAIVSQTPVLFPGTIAENMAYGLSPESPEASLSSIRSAAFAAGIDDFINSLPLGYQTVVGEGGTGLSGGQAQRIAIARALVRQPDILILDEVTSALDVESVGIIRDTIRNLVVDARKLAGVAEEGGSLPVTPMVSRLGRMTSERTSSRVVSRAGIGSDQRSMTVIIITHAREMMAIAEHIVMLDRGKVVEEGTFDELKRKRGPFARLLRGGDGEAPERGEWRDDGWKGKEKTGV</sequence>
<feature type="transmembrane region" description="Helical" evidence="9">
    <location>
        <begin position="853"/>
        <end position="877"/>
    </location>
</feature>
<dbReference type="InterPro" id="IPR011527">
    <property type="entry name" value="ABC1_TM_dom"/>
</dbReference>
<proteinExistence type="predicted"/>